<proteinExistence type="inferred from homology"/>
<dbReference type="InterPro" id="IPR007871">
    <property type="entry name" value="Methyltransferase_TRM13"/>
</dbReference>
<comment type="similarity">
    <text evidence="1">Belongs to the methyltransferase TRM13 family.</text>
</comment>
<dbReference type="Pfam" id="PF05206">
    <property type="entry name" value="TRM13"/>
    <property type="match status" value="1"/>
</dbReference>
<dbReference type="AlphaFoldDB" id="A0A1D2A1F8"/>
<keyword evidence="1" id="KW-0489">Methyltransferase</keyword>
<feature type="domain" description="Zinc finger CCCH-type TRM13" evidence="4">
    <location>
        <begin position="6"/>
        <end position="33"/>
    </location>
</feature>
<comment type="function">
    <text evidence="1">tRNA methylase which 2'-O-methylates cytidine(4) in tRNA(Pro) and tRNA(Gly)(GCC), and adenosine(4) in tRNA(His).</text>
</comment>
<name>A0A1D2A1F8_AUXPR</name>
<gene>
    <name evidence="5" type="ORF">g.67174</name>
</gene>
<sequence length="383" mass="40999">MNAPQKCQFFLTQKNRTCKFDVVPGKNYCGNHLPQAEGSRPRIRCPWDPAGAHEIYADEVEKHRLKCPAYLQIQAQRAAPYYQLDINAGAALDVEPIPGACLPGHSMAERRAAYAATLGPDGLDDLIERVCQAAERLPPLPPVDALNQAAAAPPAPAPGVTTPPYSAKHAAQQASIVGHLERHGLLRCVADDVIVELGAGRGYLGAAVAGHCASLTCLVLVDCRGFKLKADRALRHLDLHRLRCDLKDFSLAGCPGLDRPGPSGGAPPRSWVGVAKHLCGAASDFALRAAVEQAPRRCRGLGLATCCHHRCSWRAYVGKEWFAERGFAPAEFELVSWMSGGVMCCRMERAGEGLEDIRMGNVLAGPTTSPSREGSNVDEGCSA</sequence>
<dbReference type="InterPro" id="IPR039044">
    <property type="entry name" value="Trm13"/>
</dbReference>
<feature type="domain" description="Methyltransferase TRM13" evidence="3">
    <location>
        <begin position="172"/>
        <end position="347"/>
    </location>
</feature>
<keyword evidence="1" id="KW-0819">tRNA processing</keyword>
<dbReference type="EMBL" id="GDKF01005596">
    <property type="protein sequence ID" value="JAT73026.1"/>
    <property type="molecule type" value="Transcribed_RNA"/>
</dbReference>
<evidence type="ECO:0000256" key="2">
    <source>
        <dbReference type="SAM" id="MobiDB-lite"/>
    </source>
</evidence>
<accession>A0A1D2A1F8</accession>
<dbReference type="PANTHER" id="PTHR12998:SF0">
    <property type="entry name" value="TRNA:M(4)X MODIFICATION ENZYME TRM13 HOMOLOG"/>
    <property type="match status" value="1"/>
</dbReference>
<dbReference type="GO" id="GO:0008270">
    <property type="term" value="F:zinc ion binding"/>
    <property type="evidence" value="ECO:0007669"/>
    <property type="project" value="UniProtKB-KW"/>
</dbReference>
<keyword evidence="1" id="KW-0863">Zinc-finger</keyword>
<keyword evidence="1" id="KW-0479">Metal-binding</keyword>
<comment type="catalytic activity">
    <reaction evidence="1">
        <text>cytidine(4) in tRNA(Pro) + S-adenosyl-L-methionine = 2'-O-methylcytidine(4) in tRNA(Pro) + S-adenosyl-L-homocysteine + H(+)</text>
        <dbReference type="Rhea" id="RHEA:32767"/>
        <dbReference type="Rhea" id="RHEA-COMP:10397"/>
        <dbReference type="Rhea" id="RHEA-COMP:10398"/>
        <dbReference type="ChEBI" id="CHEBI:15378"/>
        <dbReference type="ChEBI" id="CHEBI:57856"/>
        <dbReference type="ChEBI" id="CHEBI:59789"/>
        <dbReference type="ChEBI" id="CHEBI:74495"/>
        <dbReference type="ChEBI" id="CHEBI:82748"/>
        <dbReference type="EC" id="2.1.1.225"/>
    </reaction>
</comment>
<dbReference type="InterPro" id="IPR021721">
    <property type="entry name" value="Znf_CCCH-type_TRM13"/>
</dbReference>
<dbReference type="GO" id="GO:0030488">
    <property type="term" value="P:tRNA methylation"/>
    <property type="evidence" value="ECO:0007669"/>
    <property type="project" value="InterPro"/>
</dbReference>
<evidence type="ECO:0000313" key="5">
    <source>
        <dbReference type="EMBL" id="JAT73026.1"/>
    </source>
</evidence>
<comment type="catalytic activity">
    <reaction evidence="1">
        <text>adenosine(4) in tRNA(His) + S-adenosyl-L-methionine = 2'-O-methyladenosine(4) in tRNA(His) + S-adenosyl-L-homocysteine + H(+)</text>
        <dbReference type="Rhea" id="RHEA:43196"/>
        <dbReference type="Rhea" id="RHEA-COMP:10401"/>
        <dbReference type="Rhea" id="RHEA-COMP:10402"/>
        <dbReference type="ChEBI" id="CHEBI:15378"/>
        <dbReference type="ChEBI" id="CHEBI:57856"/>
        <dbReference type="ChEBI" id="CHEBI:59789"/>
        <dbReference type="ChEBI" id="CHEBI:74411"/>
        <dbReference type="ChEBI" id="CHEBI:74477"/>
        <dbReference type="EC" id="2.1.1.225"/>
    </reaction>
</comment>
<feature type="region of interest" description="Disordered" evidence="2">
    <location>
        <begin position="364"/>
        <end position="383"/>
    </location>
</feature>
<organism evidence="5">
    <name type="scientific">Auxenochlorella protothecoides</name>
    <name type="common">Green microalga</name>
    <name type="synonym">Chlorella protothecoides</name>
    <dbReference type="NCBI Taxonomy" id="3075"/>
    <lineage>
        <taxon>Eukaryota</taxon>
        <taxon>Viridiplantae</taxon>
        <taxon>Chlorophyta</taxon>
        <taxon>core chlorophytes</taxon>
        <taxon>Trebouxiophyceae</taxon>
        <taxon>Chlorellales</taxon>
        <taxon>Chlorellaceae</taxon>
        <taxon>Auxenochlorella</taxon>
    </lineage>
</organism>
<keyword evidence="1" id="KW-0862">Zinc</keyword>
<comment type="catalytic activity">
    <reaction evidence="1">
        <text>cytidine(4) in tRNA(Gly)(GCC) + S-adenosyl-L-methionine = 2'-O-methylcytidine(4) in tRNA(Gly)(GCC) + S-adenosyl-L-homocysteine + H(+)</text>
        <dbReference type="Rhea" id="RHEA:43192"/>
        <dbReference type="Rhea" id="RHEA-COMP:10399"/>
        <dbReference type="Rhea" id="RHEA-COMP:10400"/>
        <dbReference type="ChEBI" id="CHEBI:15378"/>
        <dbReference type="ChEBI" id="CHEBI:57856"/>
        <dbReference type="ChEBI" id="CHEBI:59789"/>
        <dbReference type="ChEBI" id="CHEBI:74495"/>
        <dbReference type="ChEBI" id="CHEBI:82748"/>
        <dbReference type="EC" id="2.1.1.225"/>
    </reaction>
</comment>
<dbReference type="EC" id="2.1.1.225" evidence="1"/>
<evidence type="ECO:0000259" key="3">
    <source>
        <dbReference type="Pfam" id="PF05206"/>
    </source>
</evidence>
<evidence type="ECO:0000256" key="1">
    <source>
        <dbReference type="RuleBase" id="RU367103"/>
    </source>
</evidence>
<evidence type="ECO:0000259" key="4">
    <source>
        <dbReference type="Pfam" id="PF11722"/>
    </source>
</evidence>
<reference evidence="5" key="1">
    <citation type="submission" date="2015-08" db="EMBL/GenBank/DDBJ databases">
        <authorList>
            <person name="Babu N.S."/>
            <person name="Beckwith C.J."/>
            <person name="Beseler K.G."/>
            <person name="Brison A."/>
            <person name="Carone J.V."/>
            <person name="Caskin T.P."/>
            <person name="Diamond M."/>
            <person name="Durham M.E."/>
            <person name="Foxe J.M."/>
            <person name="Go M."/>
            <person name="Henderson B.A."/>
            <person name="Jones I.B."/>
            <person name="McGettigan J.A."/>
            <person name="Micheletti S.J."/>
            <person name="Nasrallah M.E."/>
            <person name="Ortiz D."/>
            <person name="Piller C.R."/>
            <person name="Privatt S.R."/>
            <person name="Schneider S.L."/>
            <person name="Sharp S."/>
            <person name="Smith T.C."/>
            <person name="Stanton J.D."/>
            <person name="Ullery H.E."/>
            <person name="Wilson R.J."/>
            <person name="Serrano M.G."/>
            <person name="Buck G."/>
            <person name="Lee V."/>
            <person name="Wang Y."/>
            <person name="Carvalho R."/>
            <person name="Voegtly L."/>
            <person name="Shi R."/>
            <person name="Duckworth R."/>
            <person name="Johnson A."/>
            <person name="Loviza R."/>
            <person name="Walstead R."/>
            <person name="Shah Z."/>
            <person name="Kiflezghi M."/>
            <person name="Wade K."/>
            <person name="Ball S.L."/>
            <person name="Bradley K.W."/>
            <person name="Asai D.J."/>
            <person name="Bowman C.A."/>
            <person name="Russell D.A."/>
            <person name="Pope W.H."/>
            <person name="Jacobs-Sera D."/>
            <person name="Hendrix R.W."/>
            <person name="Hatfull G.F."/>
        </authorList>
    </citation>
    <scope>NUCLEOTIDE SEQUENCE</scope>
</reference>
<keyword evidence="1" id="KW-0808">Transferase</keyword>
<dbReference type="GO" id="GO:0106050">
    <property type="term" value="F:tRNA 2'-O-methyltransferase activity"/>
    <property type="evidence" value="ECO:0007669"/>
    <property type="project" value="UniProtKB-UniRule"/>
</dbReference>
<protein>
    <recommendedName>
        <fullName evidence="1">tRNA:m(4)X modification enzyme TRM13</fullName>
        <ecNumber evidence="1">2.1.1.225</ecNumber>
    </recommendedName>
</protein>
<dbReference type="Pfam" id="PF11722">
    <property type="entry name" value="zf-TRM13_CCCH"/>
    <property type="match status" value="1"/>
</dbReference>
<keyword evidence="1" id="KW-0949">S-adenosyl-L-methionine</keyword>
<dbReference type="PANTHER" id="PTHR12998">
    <property type="entry name" value="TRNA:M(4)X MODIFICATION ENZYME TRM13 HOMOLOG"/>
    <property type="match status" value="1"/>
</dbReference>